<dbReference type="RefSeq" id="WP_146394676.1">
    <property type="nucleotide sequence ID" value="NZ_SJPJ01000001.1"/>
</dbReference>
<dbReference type="PANTHER" id="PTHR48084:SF4">
    <property type="entry name" value="2-OXOGLUTARATE OXIDOREDUCTASE SUBUNIT KORB"/>
    <property type="match status" value="1"/>
</dbReference>
<evidence type="ECO:0000259" key="2">
    <source>
        <dbReference type="Pfam" id="PF02775"/>
    </source>
</evidence>
<dbReference type="EMBL" id="SJPJ01000001">
    <property type="protein sequence ID" value="TWT79459.1"/>
    <property type="molecule type" value="Genomic_DNA"/>
</dbReference>
<dbReference type="CDD" id="cd03375">
    <property type="entry name" value="TPP_OGFOR"/>
    <property type="match status" value="1"/>
</dbReference>
<dbReference type="GO" id="GO:0045333">
    <property type="term" value="P:cellular respiration"/>
    <property type="evidence" value="ECO:0007669"/>
    <property type="project" value="UniProtKB-ARBA"/>
</dbReference>
<protein>
    <submittedName>
        <fullName evidence="3">2-oxoglutarate oxidoreductase subunit KorB</fullName>
        <ecNumber evidence="3">1.2.-.-</ecNumber>
    </submittedName>
</protein>
<name>A0A5C5YWL3_9BACT</name>
<reference evidence="3 4" key="1">
    <citation type="submission" date="2019-02" db="EMBL/GenBank/DDBJ databases">
        <title>Deep-cultivation of Planctomycetes and their phenomic and genomic characterization uncovers novel biology.</title>
        <authorList>
            <person name="Wiegand S."/>
            <person name="Jogler M."/>
            <person name="Boedeker C."/>
            <person name="Pinto D."/>
            <person name="Vollmers J."/>
            <person name="Rivas-Marin E."/>
            <person name="Kohn T."/>
            <person name="Peeters S.H."/>
            <person name="Heuer A."/>
            <person name="Rast P."/>
            <person name="Oberbeckmann S."/>
            <person name="Bunk B."/>
            <person name="Jeske O."/>
            <person name="Meyerdierks A."/>
            <person name="Storesund J.E."/>
            <person name="Kallscheuer N."/>
            <person name="Luecker S."/>
            <person name="Lage O.M."/>
            <person name="Pohl T."/>
            <person name="Merkel B.J."/>
            <person name="Hornburger P."/>
            <person name="Mueller R.-W."/>
            <person name="Bruemmer F."/>
            <person name="Labrenz M."/>
            <person name="Spormann A.M."/>
            <person name="Op Den Camp H."/>
            <person name="Overmann J."/>
            <person name="Amann R."/>
            <person name="Jetten M.S.M."/>
            <person name="Mascher T."/>
            <person name="Medema M.H."/>
            <person name="Devos D.P."/>
            <person name="Kaster A.-K."/>
            <person name="Ovreas L."/>
            <person name="Rohde M."/>
            <person name="Galperin M.Y."/>
            <person name="Jogler C."/>
        </authorList>
    </citation>
    <scope>NUCLEOTIDE SEQUENCE [LARGE SCALE GENOMIC DNA]</scope>
    <source>
        <strain evidence="3 4">CA13</strain>
    </source>
</reference>
<feature type="domain" description="Thiamine pyrophosphate enzyme TPP-binding" evidence="2">
    <location>
        <begin position="63"/>
        <end position="210"/>
    </location>
</feature>
<dbReference type="EC" id="1.2.-.-" evidence="3"/>
<dbReference type="Pfam" id="PF02775">
    <property type="entry name" value="TPP_enzyme_C"/>
    <property type="match status" value="1"/>
</dbReference>
<dbReference type="OrthoDB" id="9775140at2"/>
<dbReference type="InterPro" id="IPR051457">
    <property type="entry name" value="2-oxoacid:Fd_oxidoreductase"/>
</dbReference>
<comment type="caution">
    <text evidence="3">The sequence shown here is derived from an EMBL/GenBank/DDBJ whole genome shotgun (WGS) entry which is preliminary data.</text>
</comment>
<dbReference type="InterPro" id="IPR011766">
    <property type="entry name" value="TPP_enzyme_TPP-bd"/>
</dbReference>
<evidence type="ECO:0000313" key="4">
    <source>
        <dbReference type="Proteomes" id="UP000315010"/>
    </source>
</evidence>
<dbReference type="GO" id="GO:0016625">
    <property type="term" value="F:oxidoreductase activity, acting on the aldehyde or oxo group of donors, iron-sulfur protein as acceptor"/>
    <property type="evidence" value="ECO:0007669"/>
    <property type="project" value="UniProtKB-ARBA"/>
</dbReference>
<gene>
    <name evidence="3" type="primary">korB_1</name>
    <name evidence="3" type="ORF">CA13_08600</name>
</gene>
<keyword evidence="4" id="KW-1185">Reference proteome</keyword>
<keyword evidence="1 3" id="KW-0560">Oxidoreductase</keyword>
<dbReference type="GO" id="GO:0044281">
    <property type="term" value="P:small molecule metabolic process"/>
    <property type="evidence" value="ECO:0007669"/>
    <property type="project" value="UniProtKB-ARBA"/>
</dbReference>
<dbReference type="InterPro" id="IPR029061">
    <property type="entry name" value="THDP-binding"/>
</dbReference>
<organism evidence="3 4">
    <name type="scientific">Novipirellula herctigrandis</name>
    <dbReference type="NCBI Taxonomy" id="2527986"/>
    <lineage>
        <taxon>Bacteria</taxon>
        <taxon>Pseudomonadati</taxon>
        <taxon>Planctomycetota</taxon>
        <taxon>Planctomycetia</taxon>
        <taxon>Pirellulales</taxon>
        <taxon>Pirellulaceae</taxon>
        <taxon>Novipirellula</taxon>
    </lineage>
</organism>
<proteinExistence type="predicted"/>
<evidence type="ECO:0000256" key="1">
    <source>
        <dbReference type="ARBA" id="ARBA00023002"/>
    </source>
</evidence>
<accession>A0A5C5YWL3</accession>
<dbReference type="GO" id="GO:0030976">
    <property type="term" value="F:thiamine pyrophosphate binding"/>
    <property type="evidence" value="ECO:0007669"/>
    <property type="project" value="InterPro"/>
</dbReference>
<dbReference type="PANTHER" id="PTHR48084">
    <property type="entry name" value="2-OXOGLUTARATE OXIDOREDUCTASE SUBUNIT KORB-RELATED"/>
    <property type="match status" value="1"/>
</dbReference>
<dbReference type="SUPFAM" id="SSF52518">
    <property type="entry name" value="Thiamin diphosphate-binding fold (THDP-binding)"/>
    <property type="match status" value="1"/>
</dbReference>
<dbReference type="AlphaFoldDB" id="A0A5C5YWL3"/>
<dbReference type="Proteomes" id="UP000315010">
    <property type="component" value="Unassembled WGS sequence"/>
</dbReference>
<sequence length="317" mass="35075">MSTIAEECLDECNAVQAHSLEDYGSENPRWCKGCGDHGVLASLQRVLQKNNVEPENAVAVSGIGCSSRLPHYLRTYGFHGIHGRALPIATGVRLARPELPVIVTMGDGDCFSIGGNHWLHAIRYNINAVVLVLDNAIYALTKNQVSPTSPDGTHSNTTPRGTYLQPMNPLSVVVGMTNVSFVAQTATWLPTHLDQTIEKAWEHRGLSFVRILQRCPVFMPQAFGEGGRNFPVVFLENNEGVPIDPWLLKRGPAQAHDQRNINAAQKVAVTVDPAPMGLIYHNPELPVYEDVRHERHERPDHATFVDLLDKTLDRFTV</sequence>
<evidence type="ECO:0000313" key="3">
    <source>
        <dbReference type="EMBL" id="TWT79459.1"/>
    </source>
</evidence>
<dbReference type="Gene3D" id="3.40.50.970">
    <property type="match status" value="1"/>
</dbReference>